<proteinExistence type="predicted"/>
<dbReference type="EMBL" id="CP065050">
    <property type="protein sequence ID" value="QPI61345.1"/>
    <property type="molecule type" value="Genomic_DNA"/>
</dbReference>
<dbReference type="Proteomes" id="UP000663421">
    <property type="component" value="Chromosome"/>
</dbReference>
<protein>
    <submittedName>
        <fullName evidence="1">Uncharacterized protein</fullName>
    </submittedName>
</protein>
<reference evidence="1 2" key="1">
    <citation type="submission" date="2020-11" db="EMBL/GenBank/DDBJ databases">
        <title>Complete genome sequence unveiled secondary metabolic potentials in Streptomyces solisilvae HNM0141.</title>
        <authorList>
            <person name="Huang X."/>
        </authorList>
    </citation>
    <scope>NUCLEOTIDE SEQUENCE [LARGE SCALE GENOMIC DNA]</scope>
    <source>
        <strain evidence="1 2">HNM0141</strain>
    </source>
</reference>
<gene>
    <name evidence="1" type="ORF">I1A49_46325</name>
</gene>
<evidence type="ECO:0000313" key="2">
    <source>
        <dbReference type="Proteomes" id="UP000663421"/>
    </source>
</evidence>
<keyword evidence="2" id="KW-1185">Reference proteome</keyword>
<name>A0ABX6WIU0_STRMQ</name>
<sequence length="59" mass="6055">MFGQVALAQFGVGRDDTLPDEGGVPVVLDGFTTLLEGGERVAVVGPADGRAVWWPAAGE</sequence>
<organism evidence="1 2">
    <name type="scientific">Streptomyces malaysiensis</name>
    <dbReference type="NCBI Taxonomy" id="92644"/>
    <lineage>
        <taxon>Bacteria</taxon>
        <taxon>Bacillati</taxon>
        <taxon>Actinomycetota</taxon>
        <taxon>Actinomycetes</taxon>
        <taxon>Kitasatosporales</taxon>
        <taxon>Streptomycetaceae</taxon>
        <taxon>Streptomyces</taxon>
        <taxon>Streptomyces violaceusniger group</taxon>
    </lineage>
</organism>
<accession>A0ABX6WIU0</accession>
<evidence type="ECO:0000313" key="1">
    <source>
        <dbReference type="EMBL" id="QPI61345.1"/>
    </source>
</evidence>